<keyword evidence="2" id="KW-1185">Reference proteome</keyword>
<dbReference type="AlphaFoldDB" id="A0AA35KI45"/>
<evidence type="ECO:0000313" key="1">
    <source>
        <dbReference type="EMBL" id="CAI5777931.1"/>
    </source>
</evidence>
<gene>
    <name evidence="1" type="ORF">PODLI_1B015973</name>
</gene>
<name>A0AA35KI45_9SAUR</name>
<protein>
    <submittedName>
        <fullName evidence="1">Uncharacterized protein</fullName>
    </submittedName>
</protein>
<dbReference type="EMBL" id="OX395131">
    <property type="protein sequence ID" value="CAI5777931.1"/>
    <property type="molecule type" value="Genomic_DNA"/>
</dbReference>
<reference evidence="1" key="1">
    <citation type="submission" date="2022-12" db="EMBL/GenBank/DDBJ databases">
        <authorList>
            <person name="Alioto T."/>
            <person name="Alioto T."/>
            <person name="Gomez Garrido J."/>
        </authorList>
    </citation>
    <scope>NUCLEOTIDE SEQUENCE</scope>
</reference>
<evidence type="ECO:0000313" key="2">
    <source>
        <dbReference type="Proteomes" id="UP001178461"/>
    </source>
</evidence>
<sequence>MNFCLLAASRYRKEEGLVLSLPGRPLAPLQRETDLNSPHISSFTCDINIQHASSDYSSFSEGSPAT</sequence>
<organism evidence="1 2">
    <name type="scientific">Podarcis lilfordi</name>
    <name type="common">Lilford's wall lizard</name>
    <dbReference type="NCBI Taxonomy" id="74358"/>
    <lineage>
        <taxon>Eukaryota</taxon>
        <taxon>Metazoa</taxon>
        <taxon>Chordata</taxon>
        <taxon>Craniata</taxon>
        <taxon>Vertebrata</taxon>
        <taxon>Euteleostomi</taxon>
        <taxon>Lepidosauria</taxon>
        <taxon>Squamata</taxon>
        <taxon>Bifurcata</taxon>
        <taxon>Unidentata</taxon>
        <taxon>Episquamata</taxon>
        <taxon>Laterata</taxon>
        <taxon>Lacertibaenia</taxon>
        <taxon>Lacertidae</taxon>
        <taxon>Podarcis</taxon>
    </lineage>
</organism>
<dbReference type="Proteomes" id="UP001178461">
    <property type="component" value="Chromosome 6"/>
</dbReference>
<proteinExistence type="predicted"/>
<accession>A0AA35KI45</accession>